<dbReference type="PANTHER" id="PTHR30204">
    <property type="entry name" value="REDOX-CYCLING DRUG-SENSING TRANSCRIPTIONAL ACTIVATOR SOXR"/>
    <property type="match status" value="1"/>
</dbReference>
<reference evidence="3 4" key="1">
    <citation type="submission" date="2023-08" db="EMBL/GenBank/DDBJ databases">
        <title>Nocardioides seae sp. nov., a bacterium isolated from a soil.</title>
        <authorList>
            <person name="Wang X."/>
        </authorList>
    </citation>
    <scope>NUCLEOTIDE SEQUENCE [LARGE SCALE GENOMIC DNA]</scope>
    <source>
        <strain evidence="3 4">YZH12</strain>
    </source>
</reference>
<evidence type="ECO:0000313" key="4">
    <source>
        <dbReference type="Proteomes" id="UP001268542"/>
    </source>
</evidence>
<feature type="domain" description="HTH merR-type" evidence="2">
    <location>
        <begin position="7"/>
        <end position="75"/>
    </location>
</feature>
<dbReference type="EMBL" id="JAVYII010000006">
    <property type="protein sequence ID" value="MDT9594168.1"/>
    <property type="molecule type" value="Genomic_DNA"/>
</dbReference>
<dbReference type="PRINTS" id="PR00040">
    <property type="entry name" value="HTHMERR"/>
</dbReference>
<accession>A0ABU3PY40</accession>
<dbReference type="Pfam" id="PF13411">
    <property type="entry name" value="MerR_1"/>
    <property type="match status" value="1"/>
</dbReference>
<dbReference type="PROSITE" id="PS50937">
    <property type="entry name" value="HTH_MERR_2"/>
    <property type="match status" value="1"/>
</dbReference>
<sequence>MSARRGELTIDELAARVGMTVRNVRAYATRGLLAAPRLVGRKGYYNEEHVARLALVRDLLERGYTLTAVEKALVDNPDVPETHALDLLTLLTRPIGGAIEAEEISVGALSELAGIDHDPEFVERLVERKLLARVDDETVRMLRPALVRAGAQAMRMGLAQHRVLDLFDQAEDRLGAMATSYVEAFRDDVWRDFISAGMPEERWEELVRSIEALLSIVSQAVLASFRWELAQVIQRVVGEELGALTGEQARMLFGDQPDQPDQPDAGPDPRS</sequence>
<organism evidence="3 4">
    <name type="scientific">Nocardioides imazamoxiresistens</name>
    <dbReference type="NCBI Taxonomy" id="3231893"/>
    <lineage>
        <taxon>Bacteria</taxon>
        <taxon>Bacillati</taxon>
        <taxon>Actinomycetota</taxon>
        <taxon>Actinomycetes</taxon>
        <taxon>Propionibacteriales</taxon>
        <taxon>Nocardioidaceae</taxon>
        <taxon>Nocardioides</taxon>
    </lineage>
</organism>
<dbReference type="InterPro" id="IPR047057">
    <property type="entry name" value="MerR_fam"/>
</dbReference>
<dbReference type="SUPFAM" id="SSF46955">
    <property type="entry name" value="Putative DNA-binding domain"/>
    <property type="match status" value="1"/>
</dbReference>
<gene>
    <name evidence="3" type="ORF">RDV89_13880</name>
</gene>
<protein>
    <submittedName>
        <fullName evidence="3">MerR family transcriptional regulator</fullName>
    </submittedName>
</protein>
<keyword evidence="1" id="KW-0238">DNA-binding</keyword>
<evidence type="ECO:0000259" key="2">
    <source>
        <dbReference type="PROSITE" id="PS50937"/>
    </source>
</evidence>
<dbReference type="Proteomes" id="UP001268542">
    <property type="component" value="Unassembled WGS sequence"/>
</dbReference>
<dbReference type="PANTHER" id="PTHR30204:SF93">
    <property type="entry name" value="HTH MERR-TYPE DOMAIN-CONTAINING PROTEIN"/>
    <property type="match status" value="1"/>
</dbReference>
<name>A0ABU3PY40_9ACTN</name>
<evidence type="ECO:0000256" key="1">
    <source>
        <dbReference type="ARBA" id="ARBA00023125"/>
    </source>
</evidence>
<dbReference type="SMART" id="SM00422">
    <property type="entry name" value="HTH_MERR"/>
    <property type="match status" value="1"/>
</dbReference>
<dbReference type="Gene3D" id="1.10.1660.10">
    <property type="match status" value="1"/>
</dbReference>
<keyword evidence="4" id="KW-1185">Reference proteome</keyword>
<proteinExistence type="predicted"/>
<dbReference type="RefSeq" id="WP_315733663.1">
    <property type="nucleotide sequence ID" value="NZ_JAVYII010000006.1"/>
</dbReference>
<comment type="caution">
    <text evidence="3">The sequence shown here is derived from an EMBL/GenBank/DDBJ whole genome shotgun (WGS) entry which is preliminary data.</text>
</comment>
<evidence type="ECO:0000313" key="3">
    <source>
        <dbReference type="EMBL" id="MDT9594168.1"/>
    </source>
</evidence>
<dbReference type="InterPro" id="IPR000551">
    <property type="entry name" value="MerR-type_HTH_dom"/>
</dbReference>
<dbReference type="InterPro" id="IPR009061">
    <property type="entry name" value="DNA-bd_dom_put_sf"/>
</dbReference>